<evidence type="ECO:0000256" key="8">
    <source>
        <dbReference type="SAM" id="Phobius"/>
    </source>
</evidence>
<feature type="transmembrane region" description="Helical" evidence="8">
    <location>
        <begin position="249"/>
        <end position="266"/>
    </location>
</feature>
<keyword evidence="5 8" id="KW-0812">Transmembrane</keyword>
<keyword evidence="7 8" id="KW-0472">Membrane</keyword>
<feature type="transmembrane region" description="Helical" evidence="8">
    <location>
        <begin position="39"/>
        <end position="59"/>
    </location>
</feature>
<accession>A0ABT9CG99</accession>
<keyword evidence="4" id="KW-0808">Transferase</keyword>
<reference evidence="9 10" key="1">
    <citation type="submission" date="2023-07" db="EMBL/GenBank/DDBJ databases">
        <title>Paenibacillus sp. JX-17 nov. isolated from soil.</title>
        <authorList>
            <person name="Wan Y."/>
            <person name="Liu B."/>
        </authorList>
    </citation>
    <scope>NUCLEOTIDE SEQUENCE [LARGE SCALE GENOMIC DNA]</scope>
    <source>
        <strain evidence="9 10">JX-17</strain>
    </source>
</reference>
<dbReference type="InterPro" id="IPR026046">
    <property type="entry name" value="UBIAD1"/>
</dbReference>
<keyword evidence="3" id="KW-0474">Menaquinone biosynthesis</keyword>
<dbReference type="PIRSF" id="PIRSF005355">
    <property type="entry name" value="UBIAD1"/>
    <property type="match status" value="1"/>
</dbReference>
<dbReference type="InterPro" id="IPR044878">
    <property type="entry name" value="UbiA_sf"/>
</dbReference>
<dbReference type="PANTHER" id="PTHR13929:SF0">
    <property type="entry name" value="UBIA PRENYLTRANSFERASE DOMAIN-CONTAINING PROTEIN 1"/>
    <property type="match status" value="1"/>
</dbReference>
<evidence type="ECO:0000256" key="6">
    <source>
        <dbReference type="ARBA" id="ARBA00022989"/>
    </source>
</evidence>
<feature type="transmembrane region" description="Helical" evidence="8">
    <location>
        <begin position="287"/>
        <end position="309"/>
    </location>
</feature>
<dbReference type="Pfam" id="PF01040">
    <property type="entry name" value="UbiA"/>
    <property type="match status" value="1"/>
</dbReference>
<feature type="transmembrane region" description="Helical" evidence="8">
    <location>
        <begin position="12"/>
        <end position="33"/>
    </location>
</feature>
<proteinExistence type="predicted"/>
<name>A0ABT9CG99_9BACL</name>
<gene>
    <name evidence="9" type="ORF">Q5741_18000</name>
</gene>
<dbReference type="Gene3D" id="1.10.357.140">
    <property type="entry name" value="UbiA prenyltransferase"/>
    <property type="match status" value="1"/>
</dbReference>
<evidence type="ECO:0000256" key="7">
    <source>
        <dbReference type="ARBA" id="ARBA00023136"/>
    </source>
</evidence>
<sequence length="311" mass="34518">MNMLKQFKQASRMHFLPMMLICIVLGALAAYLWDGEFHVLPFLITLIGSGAAHLFSTMYNDIVDYRSGVDPAAFASEESLSTDSGYLTQGIWSLRQFAAVCWSMLGIAVLCCVYLAFYAGWWALGLGLIGVGLAYFYVGAPVRFGYWGRGTSEAAHVIAFGILPVMGAYYVQTSHFDSRLLLLSLPMGLLTTLTFFNHHFLHWRTDRQAGKYTLVVMWGESKSFRLSPMLLGLACLSIALCVWQGILPIYAIAALAAAWPVWRMYGRMYGPMRLGRSLQTYQSLMGLSLDATLRIGMIMIAAMGIQGLLLH</sequence>
<comment type="pathway">
    <text evidence="2">Quinol/quinone metabolism; menaquinone biosynthesis.</text>
</comment>
<organism evidence="9 10">
    <name type="scientific">Paenibacillus lacisoli</name>
    <dbReference type="NCBI Taxonomy" id="3064525"/>
    <lineage>
        <taxon>Bacteria</taxon>
        <taxon>Bacillati</taxon>
        <taxon>Bacillota</taxon>
        <taxon>Bacilli</taxon>
        <taxon>Bacillales</taxon>
        <taxon>Paenibacillaceae</taxon>
        <taxon>Paenibacillus</taxon>
    </lineage>
</organism>
<dbReference type="Proteomes" id="UP001240171">
    <property type="component" value="Unassembled WGS sequence"/>
</dbReference>
<dbReference type="PANTHER" id="PTHR13929">
    <property type="entry name" value="1,4-DIHYDROXY-2-NAPHTHOATE OCTAPRENYLTRANSFERASE"/>
    <property type="match status" value="1"/>
</dbReference>
<keyword evidence="6 8" id="KW-1133">Transmembrane helix</keyword>
<keyword evidence="10" id="KW-1185">Reference proteome</keyword>
<dbReference type="RefSeq" id="WP_305025513.1">
    <property type="nucleotide sequence ID" value="NZ_JAUQTB010000014.1"/>
</dbReference>
<evidence type="ECO:0000256" key="1">
    <source>
        <dbReference type="ARBA" id="ARBA00004141"/>
    </source>
</evidence>
<protein>
    <submittedName>
        <fullName evidence="9">Prenyltransferase</fullName>
    </submittedName>
</protein>
<dbReference type="CDD" id="cd13962">
    <property type="entry name" value="PT_UbiA_UBIAD1"/>
    <property type="match status" value="1"/>
</dbReference>
<comment type="subcellular location">
    <subcellularLocation>
        <location evidence="1">Membrane</location>
        <topology evidence="1">Multi-pass membrane protein</topology>
    </subcellularLocation>
</comment>
<dbReference type="EMBL" id="JAUQTB010000014">
    <property type="protein sequence ID" value="MDO7908297.1"/>
    <property type="molecule type" value="Genomic_DNA"/>
</dbReference>
<evidence type="ECO:0000256" key="2">
    <source>
        <dbReference type="ARBA" id="ARBA00004863"/>
    </source>
</evidence>
<feature type="transmembrane region" description="Helical" evidence="8">
    <location>
        <begin position="183"/>
        <end position="203"/>
    </location>
</feature>
<feature type="transmembrane region" description="Helical" evidence="8">
    <location>
        <begin position="154"/>
        <end position="171"/>
    </location>
</feature>
<feature type="transmembrane region" description="Helical" evidence="8">
    <location>
        <begin position="123"/>
        <end position="142"/>
    </location>
</feature>
<evidence type="ECO:0000256" key="4">
    <source>
        <dbReference type="ARBA" id="ARBA00022679"/>
    </source>
</evidence>
<feature type="transmembrane region" description="Helical" evidence="8">
    <location>
        <begin position="97"/>
        <end position="117"/>
    </location>
</feature>
<evidence type="ECO:0000256" key="3">
    <source>
        <dbReference type="ARBA" id="ARBA00022428"/>
    </source>
</evidence>
<evidence type="ECO:0000313" key="9">
    <source>
        <dbReference type="EMBL" id="MDO7908297.1"/>
    </source>
</evidence>
<evidence type="ECO:0000256" key="5">
    <source>
        <dbReference type="ARBA" id="ARBA00022692"/>
    </source>
</evidence>
<evidence type="ECO:0000313" key="10">
    <source>
        <dbReference type="Proteomes" id="UP001240171"/>
    </source>
</evidence>
<comment type="caution">
    <text evidence="9">The sequence shown here is derived from an EMBL/GenBank/DDBJ whole genome shotgun (WGS) entry which is preliminary data.</text>
</comment>
<dbReference type="InterPro" id="IPR000537">
    <property type="entry name" value="UbiA_prenyltransferase"/>
</dbReference>